<dbReference type="AlphaFoldDB" id="A0A1R3H096"/>
<sequence>MDSEMKRNLQKRRAEERNQKLASRPIVQQQVRGEGVVDRQTKKIGGGDGRSRYVTALGDIGNQVNVRRPVDDKPQPQIHHPLIRSFCD</sequence>
<dbReference type="Gramene" id="OMO63737">
    <property type="protein sequence ID" value="OMO63737"/>
    <property type="gene ID" value="CCACVL1_22318"/>
</dbReference>
<gene>
    <name evidence="2" type="ORF">CCACVL1_22318</name>
</gene>
<feature type="compositionally biased region" description="Basic and acidic residues" evidence="1">
    <location>
        <begin position="1"/>
        <end position="19"/>
    </location>
</feature>
<protein>
    <submittedName>
        <fullName evidence="2">Uncharacterized protein</fullName>
    </submittedName>
</protein>
<feature type="region of interest" description="Disordered" evidence="1">
    <location>
        <begin position="66"/>
        <end position="88"/>
    </location>
</feature>
<evidence type="ECO:0000256" key="1">
    <source>
        <dbReference type="SAM" id="MobiDB-lite"/>
    </source>
</evidence>
<reference evidence="2 3" key="1">
    <citation type="submission" date="2013-09" db="EMBL/GenBank/DDBJ databases">
        <title>Corchorus capsularis genome sequencing.</title>
        <authorList>
            <person name="Alam M."/>
            <person name="Haque M.S."/>
            <person name="Islam M.S."/>
            <person name="Emdad E.M."/>
            <person name="Islam M.M."/>
            <person name="Ahmed B."/>
            <person name="Halim A."/>
            <person name="Hossen Q.M.M."/>
            <person name="Hossain M.Z."/>
            <person name="Ahmed R."/>
            <person name="Khan M.M."/>
            <person name="Islam R."/>
            <person name="Rashid M.M."/>
            <person name="Khan S.A."/>
            <person name="Rahman M.S."/>
            <person name="Alam M."/>
        </authorList>
    </citation>
    <scope>NUCLEOTIDE SEQUENCE [LARGE SCALE GENOMIC DNA]</scope>
    <source>
        <strain evidence="3">cv. CVL-1</strain>
        <tissue evidence="2">Whole seedling</tissue>
    </source>
</reference>
<dbReference type="STRING" id="210143.A0A1R3H096"/>
<proteinExistence type="predicted"/>
<name>A0A1R3H096_COCAP</name>
<feature type="region of interest" description="Disordered" evidence="1">
    <location>
        <begin position="1"/>
        <end position="50"/>
    </location>
</feature>
<comment type="caution">
    <text evidence="2">The sequence shown here is derived from an EMBL/GenBank/DDBJ whole genome shotgun (WGS) entry which is preliminary data.</text>
</comment>
<accession>A0A1R3H096</accession>
<dbReference type="EMBL" id="AWWV01012883">
    <property type="protein sequence ID" value="OMO63737.1"/>
    <property type="molecule type" value="Genomic_DNA"/>
</dbReference>
<evidence type="ECO:0000313" key="2">
    <source>
        <dbReference type="EMBL" id="OMO63737.1"/>
    </source>
</evidence>
<keyword evidence="3" id="KW-1185">Reference proteome</keyword>
<dbReference type="Proteomes" id="UP000188268">
    <property type="component" value="Unassembled WGS sequence"/>
</dbReference>
<organism evidence="2 3">
    <name type="scientific">Corchorus capsularis</name>
    <name type="common">Jute</name>
    <dbReference type="NCBI Taxonomy" id="210143"/>
    <lineage>
        <taxon>Eukaryota</taxon>
        <taxon>Viridiplantae</taxon>
        <taxon>Streptophyta</taxon>
        <taxon>Embryophyta</taxon>
        <taxon>Tracheophyta</taxon>
        <taxon>Spermatophyta</taxon>
        <taxon>Magnoliopsida</taxon>
        <taxon>eudicotyledons</taxon>
        <taxon>Gunneridae</taxon>
        <taxon>Pentapetalae</taxon>
        <taxon>rosids</taxon>
        <taxon>malvids</taxon>
        <taxon>Malvales</taxon>
        <taxon>Malvaceae</taxon>
        <taxon>Grewioideae</taxon>
        <taxon>Apeibeae</taxon>
        <taxon>Corchorus</taxon>
    </lineage>
</organism>
<evidence type="ECO:0000313" key="3">
    <source>
        <dbReference type="Proteomes" id="UP000188268"/>
    </source>
</evidence>